<evidence type="ECO:0000313" key="8">
    <source>
        <dbReference type="EMBL" id="RVU31950.1"/>
    </source>
</evidence>
<keyword evidence="9" id="KW-1185">Reference proteome</keyword>
<dbReference type="EMBL" id="SACS01000034">
    <property type="protein sequence ID" value="RVU31950.1"/>
    <property type="molecule type" value="Genomic_DNA"/>
</dbReference>
<dbReference type="InterPro" id="IPR013766">
    <property type="entry name" value="Thioredoxin_domain"/>
</dbReference>
<gene>
    <name evidence="8" type="ORF">EOE67_19465</name>
</gene>
<dbReference type="AlphaFoldDB" id="A0A437QBM0"/>
<accession>A0A437QBM0</accession>
<feature type="active site" description="Cysteine sulfenic acid (-SOH) intermediate" evidence="5">
    <location>
        <position position="48"/>
    </location>
</feature>
<reference evidence="8 9" key="1">
    <citation type="submission" date="2019-01" db="EMBL/GenBank/DDBJ databases">
        <authorList>
            <person name="Chen W.-M."/>
        </authorList>
    </citation>
    <scope>NUCLEOTIDE SEQUENCE [LARGE SCALE GENOMIC DNA]</scope>
    <source>
        <strain evidence="8 9">KYPC3</strain>
    </source>
</reference>
<dbReference type="Gene3D" id="3.40.30.10">
    <property type="entry name" value="Glutaredoxin"/>
    <property type="match status" value="1"/>
</dbReference>
<comment type="catalytic activity">
    <reaction evidence="6">
        <text>a hydroperoxide + 2 glutathione = an alcohol + glutathione disulfide + H2O</text>
        <dbReference type="Rhea" id="RHEA:62632"/>
        <dbReference type="ChEBI" id="CHEBI:15377"/>
        <dbReference type="ChEBI" id="CHEBI:30879"/>
        <dbReference type="ChEBI" id="CHEBI:35924"/>
        <dbReference type="ChEBI" id="CHEBI:57925"/>
        <dbReference type="ChEBI" id="CHEBI:58297"/>
        <dbReference type="EC" id="1.11.1.27"/>
    </reaction>
</comment>
<keyword evidence="2 6" id="KW-0049">Antioxidant</keyword>
<evidence type="ECO:0000256" key="6">
    <source>
        <dbReference type="RuleBase" id="RU366011"/>
    </source>
</evidence>
<evidence type="ECO:0000313" key="9">
    <source>
        <dbReference type="Proteomes" id="UP000283077"/>
    </source>
</evidence>
<organism evidence="8 9">
    <name type="scientific">Rheinheimera riviphila</name>
    <dbReference type="NCBI Taxonomy" id="1834037"/>
    <lineage>
        <taxon>Bacteria</taxon>
        <taxon>Pseudomonadati</taxon>
        <taxon>Pseudomonadota</taxon>
        <taxon>Gammaproteobacteria</taxon>
        <taxon>Chromatiales</taxon>
        <taxon>Chromatiaceae</taxon>
        <taxon>Rheinheimera</taxon>
    </lineage>
</organism>
<comment type="function">
    <text evidence="6">Thiol-specific peroxidase that catalyzes the reduction of hydrogen peroxide and organic hydroperoxides to water and alcohols, respectively. Plays a role in cell protection against oxidative stress by detoxifying peroxides.</text>
</comment>
<keyword evidence="3 6" id="KW-0560">Oxidoreductase</keyword>
<sequence length="164" mass="17729">MIQIGEKLPEVSFQRLTENGVVTLSSKEIFSGETIVLFALPGAFTPTCSAAHLPGFVTLCEQFFQQGVDRIICTAVNDAYVLDAWGKQQQAGDILFLADGAGRFAEACGLLVDSGDFGGMRSMRYAMIVDDGVVQLLNVDAPKTFELSKAEVMLQAVTDWQAAR</sequence>
<evidence type="ECO:0000256" key="5">
    <source>
        <dbReference type="PIRSR" id="PIRSR637944-1"/>
    </source>
</evidence>
<dbReference type="CDD" id="cd03013">
    <property type="entry name" value="PRX5_like"/>
    <property type="match status" value="1"/>
</dbReference>
<feature type="domain" description="Thioredoxin" evidence="7">
    <location>
        <begin position="2"/>
        <end position="162"/>
    </location>
</feature>
<dbReference type="InterPro" id="IPR036249">
    <property type="entry name" value="Thioredoxin-like_sf"/>
</dbReference>
<comment type="similarity">
    <text evidence="6">Belongs to the peroxiredoxin family. Prx5 subfamily.</text>
</comment>
<dbReference type="RefSeq" id="WP_127701114.1">
    <property type="nucleotide sequence ID" value="NZ_SACS01000034.1"/>
</dbReference>
<dbReference type="PROSITE" id="PS51352">
    <property type="entry name" value="THIOREDOXIN_2"/>
    <property type="match status" value="1"/>
</dbReference>
<evidence type="ECO:0000256" key="4">
    <source>
        <dbReference type="ARBA" id="ARBA00023284"/>
    </source>
</evidence>
<comment type="caution">
    <text evidence="8">The sequence shown here is derived from an EMBL/GenBank/DDBJ whole genome shotgun (WGS) entry which is preliminary data.</text>
</comment>
<dbReference type="PANTHER" id="PTHR10430">
    <property type="entry name" value="PEROXIREDOXIN"/>
    <property type="match status" value="1"/>
</dbReference>
<proteinExistence type="inferred from homology"/>
<dbReference type="EC" id="1.11.1.27" evidence="6"/>
<protein>
    <recommendedName>
        <fullName evidence="6">Glutathione-dependent peroxiredoxin</fullName>
        <ecNumber evidence="6">1.11.1.27</ecNumber>
    </recommendedName>
</protein>
<dbReference type="PANTHER" id="PTHR10430:SF16">
    <property type="entry name" value="PEROXIREDOXIN-5, MITOCHONDRIAL"/>
    <property type="match status" value="1"/>
</dbReference>
<evidence type="ECO:0000256" key="1">
    <source>
        <dbReference type="ARBA" id="ARBA00022559"/>
    </source>
</evidence>
<dbReference type="Pfam" id="PF08534">
    <property type="entry name" value="Redoxin"/>
    <property type="match status" value="1"/>
</dbReference>
<name>A0A437QBM0_9GAMM</name>
<dbReference type="GO" id="GO:0034599">
    <property type="term" value="P:cellular response to oxidative stress"/>
    <property type="evidence" value="ECO:0007669"/>
    <property type="project" value="InterPro"/>
</dbReference>
<evidence type="ECO:0000256" key="3">
    <source>
        <dbReference type="ARBA" id="ARBA00023002"/>
    </source>
</evidence>
<dbReference type="InterPro" id="IPR037944">
    <property type="entry name" value="PRX5-like"/>
</dbReference>
<dbReference type="Proteomes" id="UP000283077">
    <property type="component" value="Unassembled WGS sequence"/>
</dbReference>
<dbReference type="InterPro" id="IPR013740">
    <property type="entry name" value="Redoxin"/>
</dbReference>
<dbReference type="SUPFAM" id="SSF52833">
    <property type="entry name" value="Thioredoxin-like"/>
    <property type="match status" value="1"/>
</dbReference>
<dbReference type="GO" id="GO:0005737">
    <property type="term" value="C:cytoplasm"/>
    <property type="evidence" value="ECO:0007669"/>
    <property type="project" value="TreeGrafter"/>
</dbReference>
<evidence type="ECO:0000259" key="7">
    <source>
        <dbReference type="PROSITE" id="PS51352"/>
    </source>
</evidence>
<dbReference type="GO" id="GO:0008379">
    <property type="term" value="F:thioredoxin peroxidase activity"/>
    <property type="evidence" value="ECO:0007669"/>
    <property type="project" value="InterPro"/>
</dbReference>
<dbReference type="OrthoDB" id="9800621at2"/>
<keyword evidence="1 6" id="KW-0575">Peroxidase</keyword>
<keyword evidence="4 6" id="KW-0676">Redox-active center</keyword>
<dbReference type="FunFam" id="3.40.30.10:FF:000020">
    <property type="entry name" value="Peroxiredoxin"/>
    <property type="match status" value="1"/>
</dbReference>
<dbReference type="GO" id="GO:0042744">
    <property type="term" value="P:hydrogen peroxide catabolic process"/>
    <property type="evidence" value="ECO:0007669"/>
    <property type="project" value="TreeGrafter"/>
</dbReference>
<dbReference type="GO" id="GO:0045454">
    <property type="term" value="P:cell redox homeostasis"/>
    <property type="evidence" value="ECO:0007669"/>
    <property type="project" value="TreeGrafter"/>
</dbReference>
<evidence type="ECO:0000256" key="2">
    <source>
        <dbReference type="ARBA" id="ARBA00022862"/>
    </source>
</evidence>